<keyword evidence="1" id="KW-0472">Membrane</keyword>
<keyword evidence="1" id="KW-0812">Transmembrane</keyword>
<evidence type="ECO:0000313" key="3">
    <source>
        <dbReference type="Proteomes" id="UP001589536"/>
    </source>
</evidence>
<reference evidence="2 3" key="1">
    <citation type="submission" date="2024-09" db="EMBL/GenBank/DDBJ databases">
        <authorList>
            <person name="Sun Q."/>
            <person name="Mori K."/>
        </authorList>
    </citation>
    <scope>NUCLEOTIDE SEQUENCE [LARGE SCALE GENOMIC DNA]</scope>
    <source>
        <strain evidence="2 3">JCM 13519</strain>
    </source>
</reference>
<protein>
    <submittedName>
        <fullName evidence="2">Uncharacterized protein</fullName>
    </submittedName>
</protein>
<comment type="caution">
    <text evidence="2">The sequence shown here is derived from an EMBL/GenBank/DDBJ whole genome shotgun (WGS) entry which is preliminary data.</text>
</comment>
<keyword evidence="1" id="KW-1133">Transmembrane helix</keyword>
<dbReference type="Proteomes" id="UP001589536">
    <property type="component" value="Unassembled WGS sequence"/>
</dbReference>
<name>A0ABV5UPM6_9MICC</name>
<evidence type="ECO:0000256" key="1">
    <source>
        <dbReference type="SAM" id="Phobius"/>
    </source>
</evidence>
<accession>A0ABV5UPM6</accession>
<organism evidence="2 3">
    <name type="scientific">Arthrobacter methylotrophus</name>
    <dbReference type="NCBI Taxonomy" id="121291"/>
    <lineage>
        <taxon>Bacteria</taxon>
        <taxon>Bacillati</taxon>
        <taxon>Actinomycetota</taxon>
        <taxon>Actinomycetes</taxon>
        <taxon>Micrococcales</taxon>
        <taxon>Micrococcaceae</taxon>
        <taxon>Arthrobacter</taxon>
    </lineage>
</organism>
<keyword evidence="3" id="KW-1185">Reference proteome</keyword>
<gene>
    <name evidence="2" type="ORF">ACFFPI_09570</name>
</gene>
<dbReference type="RefSeq" id="WP_345044644.1">
    <property type="nucleotide sequence ID" value="NZ_BAABED010000001.1"/>
</dbReference>
<proteinExistence type="predicted"/>
<dbReference type="EMBL" id="JBHMBH010000019">
    <property type="protein sequence ID" value="MFB9714371.1"/>
    <property type="molecule type" value="Genomic_DNA"/>
</dbReference>
<sequence>MSIFGSRKRSRALLIVLISVVVWSIAGYLIGGWAQVLFFGLVIGGIFALFGLFVAFGSDKIVKDPRRNRKEY</sequence>
<feature type="transmembrane region" description="Helical" evidence="1">
    <location>
        <begin position="36"/>
        <end position="57"/>
    </location>
</feature>
<feature type="transmembrane region" description="Helical" evidence="1">
    <location>
        <begin position="12"/>
        <end position="30"/>
    </location>
</feature>
<evidence type="ECO:0000313" key="2">
    <source>
        <dbReference type="EMBL" id="MFB9714371.1"/>
    </source>
</evidence>